<keyword evidence="6" id="KW-1133">Transmembrane helix</keyword>
<keyword evidence="11" id="KW-1185">Reference proteome</keyword>
<keyword evidence="7" id="KW-0472">Membrane</keyword>
<evidence type="ECO:0000256" key="3">
    <source>
        <dbReference type="ARBA" id="ARBA00022723"/>
    </source>
</evidence>
<dbReference type="SMART" id="SM01197">
    <property type="entry name" value="FANCL_C"/>
    <property type="match status" value="1"/>
</dbReference>
<feature type="region of interest" description="Disordered" evidence="8">
    <location>
        <begin position="1"/>
        <end position="92"/>
    </location>
</feature>
<feature type="compositionally biased region" description="Polar residues" evidence="8">
    <location>
        <begin position="19"/>
        <end position="35"/>
    </location>
</feature>
<protein>
    <recommendedName>
        <fullName evidence="9">RING-CH-type domain-containing protein</fullName>
    </recommendedName>
</protein>
<sequence>MASLPPRQTAISRRRFSQHSESSSTYDAGESSTLDYSRESSTSTQSSDAVFLNHSPSLHQSESALPTPPHSSSEEINRDTPANEHQQLKQQSQVVEEPRKCWICYSDETEDLPHSSEWRSPCPCALTAHEACLLDWLAELENPRTSRQNRGDVRMQCPQCKSKIVIARPRSYIVDIVRACERLAGKLVIPGLVFTFAGTIWAGCCAHGVYSMYLVFGTEEAHTIFDHGTDNAWSPVRNVGIPFIPIVLIFSRMSWADGVLPAIPVLFFATHNPTGFEHQGTLWPPSASMTFAALPYVKSAYSALYERLFGKLERKWISEVQPRHGEDEEQQGEQERGDQRAGLGIGGNGGILMEIDLELQIGMDDDRQGQEQPANAPDMNNQDNNAGQINEDGQAAGQNQQDNDQQILGRRRQELIHDTSNLADTILGALLFPAISAGMGGLLKLALPKSWTTPPSVFERGRAGLLQSRWGRSVVGGCLFVLLKDALVLYCRWRLAQTHLISNMRPHSPILASLANVFKIPISRPVASPSSAILQSLSNSQQKSAFSTTSSLAKRKGTFTPDRRITLIRYFLWHPLTPRPLRFSRTRYLRHWTIHRAWQLFQNKQRIAHETELHRQQQAMSAACEELRTGCGERGAKLFRISMNKKGVFTDLFPIEYARLQTESPARDGWNHGWKRT</sequence>
<keyword evidence="4" id="KW-0863">Zinc-finger</keyword>
<dbReference type="Proteomes" id="UP000214365">
    <property type="component" value="Unassembled WGS sequence"/>
</dbReference>
<evidence type="ECO:0000313" key="11">
    <source>
        <dbReference type="Proteomes" id="UP000214365"/>
    </source>
</evidence>
<keyword evidence="5" id="KW-0862">Zinc</keyword>
<evidence type="ECO:0000256" key="1">
    <source>
        <dbReference type="ARBA" id="ARBA00004141"/>
    </source>
</evidence>
<feature type="compositionally biased region" description="Polar residues" evidence="8">
    <location>
        <begin position="83"/>
        <end position="92"/>
    </location>
</feature>
<evidence type="ECO:0000256" key="4">
    <source>
        <dbReference type="ARBA" id="ARBA00022771"/>
    </source>
</evidence>
<comment type="subcellular location">
    <subcellularLocation>
        <location evidence="1">Membrane</location>
        <topology evidence="1">Multi-pass membrane protein</topology>
    </subcellularLocation>
</comment>
<organism evidence="10 11">
    <name type="scientific">Talaromyces atroroseus</name>
    <dbReference type="NCBI Taxonomy" id="1441469"/>
    <lineage>
        <taxon>Eukaryota</taxon>
        <taxon>Fungi</taxon>
        <taxon>Dikarya</taxon>
        <taxon>Ascomycota</taxon>
        <taxon>Pezizomycotina</taxon>
        <taxon>Eurotiomycetes</taxon>
        <taxon>Eurotiomycetidae</taxon>
        <taxon>Eurotiales</taxon>
        <taxon>Trichocomaceae</taxon>
        <taxon>Talaromyces</taxon>
        <taxon>Talaromyces sect. Trachyspermi</taxon>
    </lineage>
</organism>
<dbReference type="EMBL" id="LFMY01000002">
    <property type="protein sequence ID" value="OKL63223.1"/>
    <property type="molecule type" value="Genomic_DNA"/>
</dbReference>
<evidence type="ECO:0000256" key="6">
    <source>
        <dbReference type="ARBA" id="ARBA00022989"/>
    </source>
</evidence>
<accession>A0A1Q5QBA5</accession>
<dbReference type="RefSeq" id="XP_020123344.1">
    <property type="nucleotide sequence ID" value="XM_020261297.1"/>
</dbReference>
<evidence type="ECO:0000313" key="10">
    <source>
        <dbReference type="EMBL" id="OKL63223.1"/>
    </source>
</evidence>
<feature type="compositionally biased region" description="Polar residues" evidence="8">
    <location>
        <begin position="370"/>
        <end position="388"/>
    </location>
</feature>
<keyword evidence="2" id="KW-0812">Transmembrane</keyword>
<dbReference type="Gene3D" id="3.30.40.10">
    <property type="entry name" value="Zinc/RING finger domain, C3HC4 (zinc finger)"/>
    <property type="match status" value="1"/>
</dbReference>
<evidence type="ECO:0000256" key="7">
    <source>
        <dbReference type="ARBA" id="ARBA00023136"/>
    </source>
</evidence>
<evidence type="ECO:0000259" key="9">
    <source>
        <dbReference type="PROSITE" id="PS51292"/>
    </source>
</evidence>
<dbReference type="InterPro" id="IPR013083">
    <property type="entry name" value="Znf_RING/FYVE/PHD"/>
</dbReference>
<dbReference type="Gene3D" id="6.10.250.3440">
    <property type="match status" value="1"/>
</dbReference>
<evidence type="ECO:0000256" key="2">
    <source>
        <dbReference type="ARBA" id="ARBA00022692"/>
    </source>
</evidence>
<keyword evidence="3" id="KW-0479">Metal-binding</keyword>
<feature type="compositionally biased region" description="Low complexity" evidence="8">
    <location>
        <begin position="393"/>
        <end position="402"/>
    </location>
</feature>
<feature type="region of interest" description="Disordered" evidence="8">
    <location>
        <begin position="321"/>
        <end position="345"/>
    </location>
</feature>
<dbReference type="InterPro" id="IPR011016">
    <property type="entry name" value="Znf_RING-CH"/>
</dbReference>
<dbReference type="PROSITE" id="PS51292">
    <property type="entry name" value="ZF_RING_CH"/>
    <property type="match status" value="1"/>
</dbReference>
<name>A0A1Q5QBA5_TALAT</name>
<dbReference type="GO" id="GO:0016020">
    <property type="term" value="C:membrane"/>
    <property type="evidence" value="ECO:0007669"/>
    <property type="project" value="UniProtKB-SubCell"/>
</dbReference>
<dbReference type="STRING" id="1441469.A0A1Q5QBA5"/>
<reference evidence="10 11" key="1">
    <citation type="submission" date="2015-06" db="EMBL/GenBank/DDBJ databases">
        <title>Talaromyces atroroseus IBT 11181 draft genome.</title>
        <authorList>
            <person name="Rasmussen K.B."/>
            <person name="Rasmussen S."/>
            <person name="Petersen B."/>
            <person name="Sicheritz-Ponten T."/>
            <person name="Mortensen U.H."/>
            <person name="Thrane U."/>
        </authorList>
    </citation>
    <scope>NUCLEOTIDE SEQUENCE [LARGE SCALE GENOMIC DNA]</scope>
    <source>
        <strain evidence="10 11">IBT 11181</strain>
    </source>
</reference>
<evidence type="ECO:0000256" key="5">
    <source>
        <dbReference type="ARBA" id="ARBA00022833"/>
    </source>
</evidence>
<feature type="compositionally biased region" description="Basic and acidic residues" evidence="8">
    <location>
        <begin position="72"/>
        <end position="82"/>
    </location>
</feature>
<dbReference type="SUPFAM" id="SSF57850">
    <property type="entry name" value="RING/U-box"/>
    <property type="match status" value="1"/>
</dbReference>
<feature type="region of interest" description="Disordered" evidence="8">
    <location>
        <begin position="366"/>
        <end position="402"/>
    </location>
</feature>
<dbReference type="AlphaFoldDB" id="A0A1Q5QBA5"/>
<gene>
    <name evidence="10" type="ORF">UA08_01614</name>
</gene>
<feature type="compositionally biased region" description="Polar residues" evidence="8">
    <location>
        <begin position="54"/>
        <end position="64"/>
    </location>
</feature>
<comment type="caution">
    <text evidence="10">The sequence shown here is derived from an EMBL/GenBank/DDBJ whole genome shotgun (WGS) entry which is preliminary data.</text>
</comment>
<evidence type="ECO:0000256" key="8">
    <source>
        <dbReference type="SAM" id="MobiDB-lite"/>
    </source>
</evidence>
<proteinExistence type="predicted"/>
<dbReference type="GeneID" id="31001369"/>
<dbReference type="PANTHER" id="PTHR46283">
    <property type="entry name" value="E3 UBIQUITIN-PROTEIN LIGASE MARCH5"/>
    <property type="match status" value="1"/>
</dbReference>
<feature type="domain" description="RING-CH-type" evidence="9">
    <location>
        <begin position="93"/>
        <end position="167"/>
    </location>
</feature>
<dbReference type="GO" id="GO:0008270">
    <property type="term" value="F:zinc ion binding"/>
    <property type="evidence" value="ECO:0007669"/>
    <property type="project" value="UniProtKB-KW"/>
</dbReference>
<dbReference type="OrthoDB" id="5817083at2759"/>